<accession>A0A075B4Y5</accession>
<reference evidence="3 4" key="1">
    <citation type="journal article" date="2013" name="Curr. Biol.">
        <title>Shared signatures of parasitism and phylogenomics unite Cryptomycota and microsporidia.</title>
        <authorList>
            <person name="James T.Y."/>
            <person name="Pelin A."/>
            <person name="Bonen L."/>
            <person name="Ahrendt S."/>
            <person name="Sain D."/>
            <person name="Corradi N."/>
            <person name="Stajich J.E."/>
        </authorList>
    </citation>
    <scope>NUCLEOTIDE SEQUENCE [LARGE SCALE GENOMIC DNA]</scope>
    <source>
        <strain evidence="3 4">CSF55</strain>
    </source>
</reference>
<feature type="non-terminal residue" evidence="3">
    <location>
        <position position="173"/>
    </location>
</feature>
<feature type="region of interest" description="Disordered" evidence="2">
    <location>
        <begin position="1"/>
        <end position="20"/>
    </location>
</feature>
<dbReference type="EMBL" id="KE560458">
    <property type="protein sequence ID" value="EPZ36756.1"/>
    <property type="molecule type" value="Genomic_DNA"/>
</dbReference>
<evidence type="ECO:0000256" key="1">
    <source>
        <dbReference type="SAM" id="Coils"/>
    </source>
</evidence>
<name>A0A075B4Y5_ROZAC</name>
<evidence type="ECO:0000313" key="4">
    <source>
        <dbReference type="Proteomes" id="UP000030755"/>
    </source>
</evidence>
<gene>
    <name evidence="3" type="ORF">O9G_006406</name>
</gene>
<proteinExistence type="predicted"/>
<dbReference type="HOGENOM" id="CLU_1559044_0_0_1"/>
<feature type="non-terminal residue" evidence="3">
    <location>
        <position position="1"/>
    </location>
</feature>
<dbReference type="AlphaFoldDB" id="A0A075B4Y5"/>
<feature type="coiled-coil region" evidence="1">
    <location>
        <begin position="31"/>
        <end position="65"/>
    </location>
</feature>
<keyword evidence="1" id="KW-0175">Coiled coil</keyword>
<sequence length="173" mass="19947">HTANTKRKNNSEQHSSKKPTFYCEFHKGRNVKHNTEDCKSLKYKNQKLEKEKAKEKNTDKESNARKVFVKKMCNLGCGQEYEPGHNDVCLKRKKKDPQMRKIEIQKLEEILESDEEIHFKMTKGPDKTKFLYTAATLSGLKVKAGIDTMSTNSFVSPKLFQVLNLQVQPVQGV</sequence>
<keyword evidence="4" id="KW-1185">Reference proteome</keyword>
<dbReference type="Proteomes" id="UP000030755">
    <property type="component" value="Unassembled WGS sequence"/>
</dbReference>
<evidence type="ECO:0000313" key="3">
    <source>
        <dbReference type="EMBL" id="EPZ36756.1"/>
    </source>
</evidence>
<protein>
    <submittedName>
        <fullName evidence="3">Uncharacterized protein</fullName>
    </submittedName>
</protein>
<evidence type="ECO:0000256" key="2">
    <source>
        <dbReference type="SAM" id="MobiDB-lite"/>
    </source>
</evidence>
<organism evidence="3 4">
    <name type="scientific">Rozella allomycis (strain CSF55)</name>
    <dbReference type="NCBI Taxonomy" id="988480"/>
    <lineage>
        <taxon>Eukaryota</taxon>
        <taxon>Fungi</taxon>
        <taxon>Fungi incertae sedis</taxon>
        <taxon>Cryptomycota</taxon>
        <taxon>Cryptomycota incertae sedis</taxon>
        <taxon>Rozella</taxon>
    </lineage>
</organism>